<comment type="caution">
    <text evidence="1">The sequence shown here is derived from an EMBL/GenBank/DDBJ whole genome shotgun (WGS) entry which is preliminary data.</text>
</comment>
<evidence type="ECO:0000313" key="1">
    <source>
        <dbReference type="EMBL" id="MDJ1484789.1"/>
    </source>
</evidence>
<sequence length="238" mass="27828">MKTIEQTLLSGWLMLAFLFIYPITSYAQEKDLDWARIDSTGAHWEVKTDAQTLTTTIKFFDEDDNLIYREILKGQYIKLNTRNTRLLDSTLHKLVRNKLLGEQLHSHLLSDQLISTQHKSNERTKAVSQQNTNTSKGSQQIDCLLASNKKLYIQIRNPASKRIYMRLMNDKEEYFFEKSLFDTTFNQKLDISALPAGEYSLLIHTKQKSIVYELSIRSISHQRMDYQLQTDIANIKDR</sequence>
<gene>
    <name evidence="1" type="ORF">QNI16_30090</name>
</gene>
<accession>A0AAE3UCH4</accession>
<protein>
    <submittedName>
        <fullName evidence="1">Uncharacterized protein</fullName>
    </submittedName>
</protein>
<proteinExistence type="predicted"/>
<organism evidence="1 2">
    <name type="scientific">Xanthocytophaga flava</name>
    <dbReference type="NCBI Taxonomy" id="3048013"/>
    <lineage>
        <taxon>Bacteria</taxon>
        <taxon>Pseudomonadati</taxon>
        <taxon>Bacteroidota</taxon>
        <taxon>Cytophagia</taxon>
        <taxon>Cytophagales</taxon>
        <taxon>Rhodocytophagaceae</taxon>
        <taxon>Xanthocytophaga</taxon>
    </lineage>
</organism>
<dbReference type="RefSeq" id="WP_313986483.1">
    <property type="nucleotide sequence ID" value="NZ_JASJOS010000016.1"/>
</dbReference>
<evidence type="ECO:0000313" key="2">
    <source>
        <dbReference type="Proteomes" id="UP001241110"/>
    </source>
</evidence>
<dbReference type="EMBL" id="JASJOS010000016">
    <property type="protein sequence ID" value="MDJ1484789.1"/>
    <property type="molecule type" value="Genomic_DNA"/>
</dbReference>
<dbReference type="Proteomes" id="UP001241110">
    <property type="component" value="Unassembled WGS sequence"/>
</dbReference>
<dbReference type="AlphaFoldDB" id="A0AAE3UCH4"/>
<reference evidence="1" key="1">
    <citation type="submission" date="2023-05" db="EMBL/GenBank/DDBJ databases">
        <authorList>
            <person name="Zhang X."/>
        </authorList>
    </citation>
    <scope>NUCLEOTIDE SEQUENCE</scope>
    <source>
        <strain evidence="1">YF14B1</strain>
    </source>
</reference>
<name>A0AAE3UCH4_9BACT</name>